<evidence type="ECO:0000259" key="9">
    <source>
        <dbReference type="PROSITE" id="PS50850"/>
    </source>
</evidence>
<accession>A0A0R0F7N4</accession>
<dbReference type="GO" id="GO:0022857">
    <property type="term" value="F:transmembrane transporter activity"/>
    <property type="evidence" value="ECO:0007669"/>
    <property type="project" value="InterPro"/>
</dbReference>
<feature type="transmembrane region" description="Helical" evidence="8">
    <location>
        <begin position="20"/>
        <end position="37"/>
    </location>
</feature>
<dbReference type="Proteomes" id="UP000008827">
    <property type="component" value="Chromosome 18"/>
</dbReference>
<dbReference type="InterPro" id="IPR020846">
    <property type="entry name" value="MFS_dom"/>
</dbReference>
<dbReference type="SUPFAM" id="SSF103473">
    <property type="entry name" value="MFS general substrate transporter"/>
    <property type="match status" value="1"/>
</dbReference>
<dbReference type="AlphaFoldDB" id="A0A0R0F7N4"/>
<dbReference type="PANTHER" id="PTHR48021">
    <property type="match status" value="1"/>
</dbReference>
<comment type="subcellular location">
    <subcellularLocation>
        <location evidence="1">Membrane</location>
        <topology evidence="1">Multi-pass membrane protein</topology>
    </subcellularLocation>
</comment>
<keyword evidence="3" id="KW-0813">Transport</keyword>
<dbReference type="InterPro" id="IPR005829">
    <property type="entry name" value="Sugar_transporter_CS"/>
</dbReference>
<feature type="transmembrane region" description="Helical" evidence="8">
    <location>
        <begin position="77"/>
        <end position="98"/>
    </location>
</feature>
<dbReference type="SMR" id="A0A0R0F7N4"/>
<evidence type="ECO:0000256" key="4">
    <source>
        <dbReference type="ARBA" id="ARBA00022597"/>
    </source>
</evidence>
<evidence type="ECO:0000256" key="7">
    <source>
        <dbReference type="ARBA" id="ARBA00023136"/>
    </source>
</evidence>
<keyword evidence="12" id="KW-1185">Reference proteome</keyword>
<dbReference type="InterPro" id="IPR036259">
    <property type="entry name" value="MFS_trans_sf"/>
</dbReference>
<comment type="similarity">
    <text evidence="2">Belongs to the major facilitator superfamily. Sugar transporter (TC 2.A.1.1) family.</text>
</comment>
<evidence type="ECO:0000313" key="10">
    <source>
        <dbReference type="EMBL" id="KRG99154.1"/>
    </source>
</evidence>
<evidence type="ECO:0000256" key="5">
    <source>
        <dbReference type="ARBA" id="ARBA00022692"/>
    </source>
</evidence>
<dbReference type="GO" id="GO:0016020">
    <property type="term" value="C:membrane"/>
    <property type="evidence" value="ECO:0007669"/>
    <property type="project" value="UniProtKB-SubCell"/>
</dbReference>
<evidence type="ECO:0000256" key="1">
    <source>
        <dbReference type="ARBA" id="ARBA00004141"/>
    </source>
</evidence>
<dbReference type="EMBL" id="CM000851">
    <property type="protein sequence ID" value="KRG99154.1"/>
    <property type="molecule type" value="Genomic_DNA"/>
</dbReference>
<organism evidence="10">
    <name type="scientific">Glycine max</name>
    <name type="common">Soybean</name>
    <name type="synonym">Glycine hispida</name>
    <dbReference type="NCBI Taxonomy" id="3847"/>
    <lineage>
        <taxon>Eukaryota</taxon>
        <taxon>Viridiplantae</taxon>
        <taxon>Streptophyta</taxon>
        <taxon>Embryophyta</taxon>
        <taxon>Tracheophyta</taxon>
        <taxon>Spermatophyta</taxon>
        <taxon>Magnoliopsida</taxon>
        <taxon>eudicotyledons</taxon>
        <taxon>Gunneridae</taxon>
        <taxon>Pentapetalae</taxon>
        <taxon>rosids</taxon>
        <taxon>fabids</taxon>
        <taxon>Fabales</taxon>
        <taxon>Fabaceae</taxon>
        <taxon>Papilionoideae</taxon>
        <taxon>50 kb inversion clade</taxon>
        <taxon>NPAAA clade</taxon>
        <taxon>indigoferoid/millettioid clade</taxon>
        <taxon>Phaseoleae</taxon>
        <taxon>Glycine</taxon>
        <taxon>Glycine subgen. Soja</taxon>
    </lineage>
</organism>
<evidence type="ECO:0000256" key="2">
    <source>
        <dbReference type="ARBA" id="ARBA00010992"/>
    </source>
</evidence>
<dbReference type="PROSITE" id="PS00217">
    <property type="entry name" value="SUGAR_TRANSPORT_2"/>
    <property type="match status" value="1"/>
</dbReference>
<feature type="transmembrane region" description="Helical" evidence="8">
    <location>
        <begin position="43"/>
        <end position="65"/>
    </location>
</feature>
<feature type="transmembrane region" description="Helical" evidence="8">
    <location>
        <begin position="104"/>
        <end position="127"/>
    </location>
</feature>
<dbReference type="OrthoDB" id="1655081at2759"/>
<evidence type="ECO:0000256" key="3">
    <source>
        <dbReference type="ARBA" id="ARBA00022448"/>
    </source>
</evidence>
<evidence type="ECO:0000256" key="6">
    <source>
        <dbReference type="ARBA" id="ARBA00022989"/>
    </source>
</evidence>
<evidence type="ECO:0000313" key="11">
    <source>
        <dbReference type="EnsemblPlants" id="KRG99154"/>
    </source>
</evidence>
<dbReference type="EnsemblPlants" id="KRG99154">
    <property type="protein sequence ID" value="KRG99154"/>
    <property type="gene ID" value="GLYMA_18G124900"/>
</dbReference>
<dbReference type="PROSITE" id="PS50850">
    <property type="entry name" value="MFS"/>
    <property type="match status" value="1"/>
</dbReference>
<evidence type="ECO:0000313" key="12">
    <source>
        <dbReference type="Proteomes" id="UP000008827"/>
    </source>
</evidence>
<feature type="domain" description="Major facilitator superfamily (MFS) profile" evidence="9">
    <location>
        <begin position="1"/>
        <end position="128"/>
    </location>
</feature>
<keyword evidence="5 8" id="KW-0812">Transmembrane</keyword>
<keyword evidence="6 8" id="KW-1133">Transmembrane helix</keyword>
<name>A0A0R0F7N4_SOYBN</name>
<reference evidence="11" key="2">
    <citation type="submission" date="2018-02" db="UniProtKB">
        <authorList>
            <consortium name="EnsemblPlants"/>
        </authorList>
    </citation>
    <scope>IDENTIFICATION</scope>
    <source>
        <strain evidence="11">Williams 82</strain>
    </source>
</reference>
<reference evidence="10 11" key="1">
    <citation type="journal article" date="2010" name="Nature">
        <title>Genome sequence of the palaeopolyploid soybean.</title>
        <authorList>
            <person name="Schmutz J."/>
            <person name="Cannon S.B."/>
            <person name="Schlueter J."/>
            <person name="Ma J."/>
            <person name="Mitros T."/>
            <person name="Nelson W."/>
            <person name="Hyten D.L."/>
            <person name="Song Q."/>
            <person name="Thelen J.J."/>
            <person name="Cheng J."/>
            <person name="Xu D."/>
            <person name="Hellsten U."/>
            <person name="May G.D."/>
            <person name="Yu Y."/>
            <person name="Sakurai T."/>
            <person name="Umezawa T."/>
            <person name="Bhattacharyya M.K."/>
            <person name="Sandhu D."/>
            <person name="Valliyodan B."/>
            <person name="Lindquist E."/>
            <person name="Peto M."/>
            <person name="Grant D."/>
            <person name="Shu S."/>
            <person name="Goodstein D."/>
            <person name="Barry K."/>
            <person name="Futrell-Griggs M."/>
            <person name="Abernathy B."/>
            <person name="Du J."/>
            <person name="Tian Z."/>
            <person name="Zhu L."/>
            <person name="Gill N."/>
            <person name="Joshi T."/>
            <person name="Libault M."/>
            <person name="Sethuraman A."/>
            <person name="Zhang X.-C."/>
            <person name="Shinozaki K."/>
            <person name="Nguyen H.T."/>
            <person name="Wing R.A."/>
            <person name="Cregan P."/>
            <person name="Specht J."/>
            <person name="Grimwood J."/>
            <person name="Rokhsar D."/>
            <person name="Stacey G."/>
            <person name="Shoemaker R.C."/>
            <person name="Jackson S.A."/>
        </authorList>
    </citation>
    <scope>NUCLEOTIDE SEQUENCE [LARGE SCALE GENOMIC DNA]</scope>
    <source>
        <strain evidence="11">cv. Williams 82</strain>
        <tissue evidence="10">Callus</tissue>
    </source>
</reference>
<reference evidence="10" key="3">
    <citation type="submission" date="2018-07" db="EMBL/GenBank/DDBJ databases">
        <title>WGS assembly of Glycine max.</title>
        <authorList>
            <person name="Schmutz J."/>
            <person name="Cannon S."/>
            <person name="Schlueter J."/>
            <person name="Ma J."/>
            <person name="Mitros T."/>
            <person name="Nelson W."/>
            <person name="Hyten D."/>
            <person name="Song Q."/>
            <person name="Thelen J."/>
            <person name="Cheng J."/>
            <person name="Xu D."/>
            <person name="Hellsten U."/>
            <person name="May G."/>
            <person name="Yu Y."/>
            <person name="Sakurai T."/>
            <person name="Umezawa T."/>
            <person name="Bhattacharyya M."/>
            <person name="Sandhu D."/>
            <person name="Valliyodan B."/>
            <person name="Lindquist E."/>
            <person name="Peto M."/>
            <person name="Grant D."/>
            <person name="Shu S."/>
            <person name="Goodstein D."/>
            <person name="Barry K."/>
            <person name="Futrell-Griggs M."/>
            <person name="Abernathy B."/>
            <person name="Du J."/>
            <person name="Tian Z."/>
            <person name="Zhu L."/>
            <person name="Gill N."/>
            <person name="Joshi T."/>
            <person name="Libault M."/>
            <person name="Sethuraman A."/>
            <person name="Zhang X."/>
            <person name="Shinozaki K."/>
            <person name="Nguyen H."/>
            <person name="Wing R."/>
            <person name="Cregan P."/>
            <person name="Specht J."/>
            <person name="Grimwood J."/>
            <person name="Rokhsar D."/>
            <person name="Stacey G."/>
            <person name="Shoemaker R."/>
            <person name="Jackson S."/>
        </authorList>
    </citation>
    <scope>NUCLEOTIDE SEQUENCE</scope>
    <source>
        <tissue evidence="10">Callus</tissue>
    </source>
</reference>
<keyword evidence="4" id="KW-0762">Sugar transport</keyword>
<proteinExistence type="inferred from homology"/>
<keyword evidence="7 8" id="KW-0472">Membrane</keyword>
<dbReference type="Pfam" id="PF00083">
    <property type="entry name" value="Sugar_tr"/>
    <property type="match status" value="1"/>
</dbReference>
<dbReference type="Gramene" id="KRG99154">
    <property type="protein sequence ID" value="KRG99154"/>
    <property type="gene ID" value="GLYMA_18G124900"/>
</dbReference>
<gene>
    <name evidence="10" type="ORF">GLYMA_18G124900</name>
</gene>
<sequence length="128" mass="13762">MVGAIASGQIAECIGREGSLMIAAIPNIIGWLAISFAKDSSFLYMGRLLEGFGVGIISYVVLVYIAEIAPQNLRGGLGSVNQVEALLLLLDVGLFFLYLKFINFVIFLAQLSITIGIMLAYLLGLFVN</sequence>
<protein>
    <recommendedName>
        <fullName evidence="9">Major facilitator superfamily (MFS) profile domain-containing protein</fullName>
    </recommendedName>
</protein>
<dbReference type="PANTHER" id="PTHR48021:SF1">
    <property type="entry name" value="GH07001P-RELATED"/>
    <property type="match status" value="1"/>
</dbReference>
<evidence type="ECO:0000256" key="8">
    <source>
        <dbReference type="SAM" id="Phobius"/>
    </source>
</evidence>
<dbReference type="InterPro" id="IPR005828">
    <property type="entry name" value="MFS_sugar_transport-like"/>
</dbReference>
<dbReference type="InParanoid" id="A0A0R0F7N4"/>
<dbReference type="Gene3D" id="1.20.1250.20">
    <property type="entry name" value="MFS general substrate transporter like domains"/>
    <property type="match status" value="1"/>
</dbReference>
<dbReference type="InterPro" id="IPR050549">
    <property type="entry name" value="MFS_Trehalose_Transporter"/>
</dbReference>